<dbReference type="GO" id="GO:0071281">
    <property type="term" value="P:cellular response to iron ion"/>
    <property type="evidence" value="ECO:0007669"/>
    <property type="project" value="TreeGrafter"/>
</dbReference>
<dbReference type="InterPro" id="IPR050902">
    <property type="entry name" value="ABC_Transporter_SBP"/>
</dbReference>
<keyword evidence="1" id="KW-0732">Signal</keyword>
<dbReference type="PANTHER" id="PTHR30535">
    <property type="entry name" value="VITAMIN B12-BINDING PROTEIN"/>
    <property type="match status" value="1"/>
</dbReference>
<sequence>MHVPRGLLAVGLTALLLTAGVAGGLGGVAAQSGSDCSYPLTVTDSTGTEITIEEEPETVVTLAPSAAQTMYEIGAQEKVIGISDRGTYLDWDEEKEIVSGDEGFVNTERVIAQDPDIVLAPNIISEEKVEQLRDAGLTVYHFGASETMDDVVEKTRLIGQLTGECEAADAKATEMEQTLDTVAEAVDGEDSPRVLYVFAGYTSGEGTFIDEILTTAGATNVASEAGISGFQMVSDEVVANQSPEWIVVNDEAPGIPDKEAYNGTPAVQNDQIITVNAHSISQAAPRTVDVVEHIASELHPDAYEAAQATTTADTQNEDTTAVTTETEAPGFGPIVALLALGGAAFLRRD</sequence>
<proteinExistence type="predicted"/>
<accession>A0A1D8S6D4</accession>
<reference evidence="3 4" key="1">
    <citation type="submission" date="2016-06" db="EMBL/GenBank/DDBJ databases">
        <title>Discovery of anaerobic lithoheterotrophic haloarchaeon capable of sulfur respiration by hydrogen and formate.</title>
        <authorList>
            <person name="Sorokin D.Y."/>
            <person name="Kublanov I.V."/>
            <person name="Roman P."/>
            <person name="Sinninghe Damste J.S."/>
            <person name="Golyshin P.N."/>
            <person name="Rojo D."/>
            <person name="Ciordia S."/>
            <person name="Mena Md.C."/>
            <person name="Ferrer M."/>
            <person name="Smedile F."/>
            <person name="Messina E."/>
            <person name="La Cono V."/>
            <person name="Yakimov M.M."/>
        </authorList>
    </citation>
    <scope>NUCLEOTIDE SEQUENCE [LARGE SCALE GENOMIC DNA]</scope>
    <source>
        <strain evidence="3 4">HTSR1</strain>
    </source>
</reference>
<dbReference type="GO" id="GO:0030115">
    <property type="term" value="C:S-layer"/>
    <property type="evidence" value="ECO:0007669"/>
    <property type="project" value="UniProtKB-SubCell"/>
</dbReference>
<name>A0A1D8S6D4_9EURY</name>
<dbReference type="STRING" id="1873524.HSR6_1824"/>
<dbReference type="Pfam" id="PF18204">
    <property type="entry name" value="PGF-CTERM"/>
    <property type="match status" value="1"/>
</dbReference>
<organism evidence="3 4">
    <name type="scientific">Halodesulfurarchaeum formicicum</name>
    <dbReference type="NCBI Taxonomy" id="1873524"/>
    <lineage>
        <taxon>Archaea</taxon>
        <taxon>Methanobacteriati</taxon>
        <taxon>Methanobacteriota</taxon>
        <taxon>Stenosarchaea group</taxon>
        <taxon>Halobacteria</taxon>
        <taxon>Halobacteriales</taxon>
        <taxon>Halobacteriaceae</taxon>
        <taxon>Halodesulfurarchaeum</taxon>
    </lineage>
</organism>
<dbReference type="Pfam" id="PF01497">
    <property type="entry name" value="Peripla_BP_2"/>
    <property type="match status" value="1"/>
</dbReference>
<dbReference type="InterPro" id="IPR002491">
    <property type="entry name" value="ABC_transptr_periplasmic_BD"/>
</dbReference>
<evidence type="ECO:0000313" key="3">
    <source>
        <dbReference type="EMBL" id="AOW80927.1"/>
    </source>
</evidence>
<evidence type="ECO:0000259" key="2">
    <source>
        <dbReference type="PROSITE" id="PS50983"/>
    </source>
</evidence>
<dbReference type="GeneID" id="29829745"/>
<dbReference type="GO" id="GO:0005886">
    <property type="term" value="C:plasma membrane"/>
    <property type="evidence" value="ECO:0007669"/>
    <property type="project" value="UniProtKB-SubCell"/>
</dbReference>
<dbReference type="EMBL" id="CP016070">
    <property type="protein sequence ID" value="AOW80927.1"/>
    <property type="molecule type" value="Genomic_DNA"/>
</dbReference>
<gene>
    <name evidence="3" type="ORF">HTSR_1758</name>
</gene>
<feature type="domain" description="Fe/B12 periplasmic-binding" evidence="2">
    <location>
        <begin position="58"/>
        <end position="302"/>
    </location>
</feature>
<protein>
    <submittedName>
        <fullName evidence="3">Cobalamin ABC transporter substrate-binding protein</fullName>
    </submittedName>
</protein>
<dbReference type="PANTHER" id="PTHR30535:SF34">
    <property type="entry name" value="MOLYBDATE-BINDING PROTEIN MOLA"/>
    <property type="match status" value="1"/>
</dbReference>
<dbReference type="Proteomes" id="UP000185608">
    <property type="component" value="Chromosome"/>
</dbReference>
<dbReference type="AlphaFoldDB" id="A0A1D8S6D4"/>
<dbReference type="InterPro" id="IPR026371">
    <property type="entry name" value="PGF_CTERM"/>
</dbReference>
<dbReference type="Gene3D" id="3.40.50.1980">
    <property type="entry name" value="Nitrogenase molybdenum iron protein domain"/>
    <property type="match status" value="2"/>
</dbReference>
<evidence type="ECO:0000256" key="1">
    <source>
        <dbReference type="ARBA" id="ARBA00022729"/>
    </source>
</evidence>
<dbReference type="NCBIfam" id="TIGR04281">
    <property type="entry name" value="peripla_PGF_1"/>
    <property type="match status" value="1"/>
</dbReference>
<dbReference type="KEGG" id="halh:HTSR_1758"/>
<dbReference type="PROSITE" id="PS50983">
    <property type="entry name" value="FE_B12_PBP"/>
    <property type="match status" value="1"/>
</dbReference>
<evidence type="ECO:0000313" key="4">
    <source>
        <dbReference type="Proteomes" id="UP000185608"/>
    </source>
</evidence>
<dbReference type="RefSeq" id="WP_070365582.1">
    <property type="nucleotide sequence ID" value="NZ_CP016070.1"/>
</dbReference>
<dbReference type="NCBIfam" id="TIGR04126">
    <property type="entry name" value="PGF_CTERM"/>
    <property type="match status" value="1"/>
</dbReference>
<dbReference type="SUPFAM" id="SSF53807">
    <property type="entry name" value="Helical backbone' metal receptor"/>
    <property type="match status" value="1"/>
</dbReference>
<dbReference type="InterPro" id="IPR026469">
    <property type="entry name" value="Peripla_PGF_1"/>
</dbReference>